<keyword evidence="2" id="KW-1185">Reference proteome</keyword>
<dbReference type="RefSeq" id="WP_282200836.1">
    <property type="nucleotide sequence ID" value="NZ_BOQE01000001.1"/>
</dbReference>
<dbReference type="Proteomes" id="UP001057291">
    <property type="component" value="Unassembled WGS sequence"/>
</dbReference>
<protein>
    <submittedName>
        <fullName evidence="1">Uncharacterized protein</fullName>
    </submittedName>
</protein>
<proteinExistence type="predicted"/>
<organism evidence="1 2">
    <name type="scientific">Collibacillus ludicampi</name>
    <dbReference type="NCBI Taxonomy" id="2771369"/>
    <lineage>
        <taxon>Bacteria</taxon>
        <taxon>Bacillati</taxon>
        <taxon>Bacillota</taxon>
        <taxon>Bacilli</taxon>
        <taxon>Bacillales</taxon>
        <taxon>Alicyclobacillaceae</taxon>
        <taxon>Collibacillus</taxon>
    </lineage>
</organism>
<dbReference type="EMBL" id="BOQE01000001">
    <property type="protein sequence ID" value="GIM47904.1"/>
    <property type="molecule type" value="Genomic_DNA"/>
</dbReference>
<dbReference type="AlphaFoldDB" id="A0AAV4LKF4"/>
<reference evidence="1" key="1">
    <citation type="journal article" date="2023" name="Int. J. Syst. Evol. Microbiol.">
        <title>Collibacillus ludicampi gen. nov., sp. nov., a new soil bacterium of the family Alicyclobacillaceae.</title>
        <authorList>
            <person name="Jojima T."/>
            <person name="Ioku Y."/>
            <person name="Fukuta Y."/>
            <person name="Shirasaka N."/>
            <person name="Matsumura Y."/>
            <person name="Mori M."/>
        </authorList>
    </citation>
    <scope>NUCLEOTIDE SEQUENCE</scope>
    <source>
        <strain evidence="1">TP075</strain>
    </source>
</reference>
<sequence length="55" mass="6620">MKNRPFDLVRGMWRMFNRKKTDVEFSEEITNGYFGDHKAWSVHEQTSNPDSLKEE</sequence>
<evidence type="ECO:0000313" key="2">
    <source>
        <dbReference type="Proteomes" id="UP001057291"/>
    </source>
</evidence>
<gene>
    <name evidence="1" type="ORF">DNHGIG_34530</name>
</gene>
<name>A0AAV4LKF4_9BACL</name>
<comment type="caution">
    <text evidence="1">The sequence shown here is derived from an EMBL/GenBank/DDBJ whole genome shotgun (WGS) entry which is preliminary data.</text>
</comment>
<evidence type="ECO:0000313" key="1">
    <source>
        <dbReference type="EMBL" id="GIM47904.1"/>
    </source>
</evidence>
<accession>A0AAV4LKF4</accession>